<organism evidence="8 9">
    <name type="scientific">Novosphingobium pentaromativorans US6-1</name>
    <dbReference type="NCBI Taxonomy" id="1088721"/>
    <lineage>
        <taxon>Bacteria</taxon>
        <taxon>Pseudomonadati</taxon>
        <taxon>Pseudomonadota</taxon>
        <taxon>Alphaproteobacteria</taxon>
        <taxon>Sphingomonadales</taxon>
        <taxon>Sphingomonadaceae</taxon>
        <taxon>Novosphingobium</taxon>
    </lineage>
</organism>
<keyword evidence="9" id="KW-1185">Reference proteome</keyword>
<dbReference type="OrthoDB" id="9785276at2"/>
<dbReference type="Pfam" id="PF00732">
    <property type="entry name" value="GMC_oxred_N"/>
    <property type="match status" value="1"/>
</dbReference>
<evidence type="ECO:0000256" key="4">
    <source>
        <dbReference type="ARBA" id="ARBA00022827"/>
    </source>
</evidence>
<feature type="domain" description="Glucose-methanol-choline oxidoreductase N-terminal" evidence="7">
    <location>
        <begin position="265"/>
        <end position="279"/>
    </location>
</feature>
<comment type="caution">
    <text evidence="8">The sequence shown here is derived from an EMBL/GenBank/DDBJ whole genome shotgun (WGS) entry which is preliminary data.</text>
</comment>
<keyword evidence="3 5" id="KW-0285">Flavoprotein</keyword>
<dbReference type="PANTHER" id="PTHR11552:SF147">
    <property type="entry name" value="CHOLINE DEHYDROGENASE, MITOCHONDRIAL"/>
    <property type="match status" value="1"/>
</dbReference>
<evidence type="ECO:0000256" key="3">
    <source>
        <dbReference type="ARBA" id="ARBA00022630"/>
    </source>
</evidence>
<dbReference type="Gene3D" id="3.50.50.60">
    <property type="entry name" value="FAD/NAD(P)-binding domain"/>
    <property type="match status" value="1"/>
</dbReference>
<dbReference type="SUPFAM" id="SSF51905">
    <property type="entry name" value="FAD/NAD(P)-binding domain"/>
    <property type="match status" value="1"/>
</dbReference>
<dbReference type="GO" id="GO:0050660">
    <property type="term" value="F:flavin adenine dinucleotide binding"/>
    <property type="evidence" value="ECO:0007669"/>
    <property type="project" value="InterPro"/>
</dbReference>
<dbReference type="RefSeq" id="WP_007012389.1">
    <property type="nucleotide sequence ID" value="NZ_AGFM01000017.1"/>
</dbReference>
<dbReference type="SUPFAM" id="SSF54373">
    <property type="entry name" value="FAD-linked reductases, C-terminal domain"/>
    <property type="match status" value="1"/>
</dbReference>
<dbReference type="EMBL" id="AGFM01000017">
    <property type="protein sequence ID" value="EHJ61713.1"/>
    <property type="molecule type" value="Genomic_DNA"/>
</dbReference>
<dbReference type="PIRSF" id="PIRSF000137">
    <property type="entry name" value="Alcohol_oxidase"/>
    <property type="match status" value="1"/>
</dbReference>
<dbReference type="Proteomes" id="UP000004030">
    <property type="component" value="Unassembled WGS sequence"/>
</dbReference>
<evidence type="ECO:0000259" key="7">
    <source>
        <dbReference type="PROSITE" id="PS00624"/>
    </source>
</evidence>
<evidence type="ECO:0000259" key="6">
    <source>
        <dbReference type="PROSITE" id="PS00623"/>
    </source>
</evidence>
<evidence type="ECO:0000313" key="8">
    <source>
        <dbReference type="EMBL" id="EHJ61713.1"/>
    </source>
</evidence>
<evidence type="ECO:0000256" key="1">
    <source>
        <dbReference type="ARBA" id="ARBA00001974"/>
    </source>
</evidence>
<keyword evidence="4 5" id="KW-0274">FAD</keyword>
<feature type="domain" description="Glucose-methanol-choline oxidoreductase N-terminal" evidence="6">
    <location>
        <begin position="93"/>
        <end position="116"/>
    </location>
</feature>
<gene>
    <name evidence="8" type="ORF">NSU_1474</name>
</gene>
<reference evidence="8 9" key="1">
    <citation type="journal article" date="2012" name="J. Bacteriol.">
        <title>Genome sequence of benzo(a)pyrene-degrading bacterium Novosphingobium pentaromativorans US6-1.</title>
        <authorList>
            <person name="Luo Y.R."/>
            <person name="Kang S.G."/>
            <person name="Kim S.J."/>
            <person name="Kim M.R."/>
            <person name="Li N."/>
            <person name="Lee J.H."/>
            <person name="Kwon K.K."/>
        </authorList>
    </citation>
    <scope>NUCLEOTIDE SEQUENCE [LARGE SCALE GENOMIC DNA]</scope>
    <source>
        <strain evidence="8 9">US6-1</strain>
    </source>
</reference>
<sequence length="547" mass="59805">MQQFEADYVVVGAGSAGCVMANRLSENGRHTVLLLEAGGDDRPWRNWRHFSSAAMIQIPAGFAKTMKNPATAWNYETEPDKETGGRRHSMPRGRILGGSSAINGMLYVRGQPQDYDHWRQLGCTGWGWEDVLPFFRKAQDQERGESELHGVGGPLAVTDPGDRMPVCEKVMDAAEAIGIPRNADINGPEQEGVTWSQVTMRRGVRHSTAAAYLRPAERRANLRILTGAFAERILFDGTRASGVRFALNGQPAQASARAEVVLCGGSFNSPQLLEISGVGDPERLREMGIEPVAANRNVGENLQDHFMHALSYRMVPGTKSINQQAHGAPLAWQALRWLFTRRGLLAQSSSQMMLFTRSRPELASPDIQMHITPASTKPQLMGMKPMQPDEHPGLTFAPCHLRPESVGHVHARSGDPREFPAIVPNFISTEADRAAQVAAFKLVRRLVEQPALASLVSLERLPGERVKSDDEILSYIRAAGTSVHHPVGTCRMGSDADSVLDTDLRVRGVQGLRVVDASVMPRLVSGNTNAPVIMIAEKAADMICARN</sequence>
<dbReference type="InterPro" id="IPR000172">
    <property type="entry name" value="GMC_OxRdtase_N"/>
</dbReference>
<dbReference type="GO" id="GO:0016614">
    <property type="term" value="F:oxidoreductase activity, acting on CH-OH group of donors"/>
    <property type="evidence" value="ECO:0007669"/>
    <property type="project" value="InterPro"/>
</dbReference>
<dbReference type="Pfam" id="PF05199">
    <property type="entry name" value="GMC_oxred_C"/>
    <property type="match status" value="1"/>
</dbReference>
<accession>G6EAS6</accession>
<evidence type="ECO:0000256" key="2">
    <source>
        <dbReference type="ARBA" id="ARBA00010790"/>
    </source>
</evidence>
<dbReference type="Gene3D" id="3.30.560.10">
    <property type="entry name" value="Glucose Oxidase, domain 3"/>
    <property type="match status" value="1"/>
</dbReference>
<dbReference type="AlphaFoldDB" id="G6EAS6"/>
<evidence type="ECO:0000313" key="9">
    <source>
        <dbReference type="Proteomes" id="UP000004030"/>
    </source>
</evidence>
<evidence type="ECO:0000256" key="5">
    <source>
        <dbReference type="RuleBase" id="RU003968"/>
    </source>
</evidence>
<comment type="cofactor">
    <cofactor evidence="1">
        <name>FAD</name>
        <dbReference type="ChEBI" id="CHEBI:57692"/>
    </cofactor>
</comment>
<dbReference type="InterPro" id="IPR007867">
    <property type="entry name" value="GMC_OxRtase_C"/>
</dbReference>
<dbReference type="PANTHER" id="PTHR11552">
    <property type="entry name" value="GLUCOSE-METHANOL-CHOLINE GMC OXIDOREDUCTASE"/>
    <property type="match status" value="1"/>
</dbReference>
<dbReference type="eggNOG" id="COG2303">
    <property type="taxonomic scope" value="Bacteria"/>
</dbReference>
<dbReference type="KEGG" id="npn:JI59_12785"/>
<protein>
    <submittedName>
        <fullName evidence="8">Glucose-methanol-choline oxidoreductase</fullName>
    </submittedName>
</protein>
<comment type="similarity">
    <text evidence="2 5">Belongs to the GMC oxidoreductase family.</text>
</comment>
<dbReference type="PATRIC" id="fig|1088721.3.peg.1455"/>
<dbReference type="PROSITE" id="PS00624">
    <property type="entry name" value="GMC_OXRED_2"/>
    <property type="match status" value="1"/>
</dbReference>
<dbReference type="InterPro" id="IPR012132">
    <property type="entry name" value="GMC_OxRdtase"/>
</dbReference>
<dbReference type="InterPro" id="IPR036188">
    <property type="entry name" value="FAD/NAD-bd_sf"/>
</dbReference>
<proteinExistence type="inferred from homology"/>
<dbReference type="STRING" id="1088721.JI59_12785"/>
<name>G6EAS6_9SPHN</name>
<dbReference type="PROSITE" id="PS00623">
    <property type="entry name" value="GMC_OXRED_1"/>
    <property type="match status" value="1"/>
</dbReference>